<feature type="domain" description="Nephrocystin 3-like N-terminal" evidence="2">
    <location>
        <begin position="67"/>
        <end position="103"/>
    </location>
</feature>
<sequence length="105" mass="11607">MNETLNGPQNNQVTSSGSMFANASHFVINGGNFTVISNNHRKEIMDWLKAPDCSANFVAAVNKRTPETGKWILNHPAYTEWKENGDILWIQGKAGSGKTVLFNNI</sequence>
<evidence type="ECO:0000259" key="2">
    <source>
        <dbReference type="Pfam" id="PF24883"/>
    </source>
</evidence>
<name>A0A6A4I0C0_9AGAR</name>
<evidence type="ECO:0000256" key="1">
    <source>
        <dbReference type="ARBA" id="ARBA00022737"/>
    </source>
</evidence>
<dbReference type="PANTHER" id="PTHR10039:SF16">
    <property type="entry name" value="GPI INOSITOL-DEACYLASE"/>
    <property type="match status" value="1"/>
</dbReference>
<dbReference type="AlphaFoldDB" id="A0A6A4I0C0"/>
<proteinExistence type="predicted"/>
<organism evidence="3 4">
    <name type="scientific">Gymnopus androsaceus JB14</name>
    <dbReference type="NCBI Taxonomy" id="1447944"/>
    <lineage>
        <taxon>Eukaryota</taxon>
        <taxon>Fungi</taxon>
        <taxon>Dikarya</taxon>
        <taxon>Basidiomycota</taxon>
        <taxon>Agaricomycotina</taxon>
        <taxon>Agaricomycetes</taxon>
        <taxon>Agaricomycetidae</taxon>
        <taxon>Agaricales</taxon>
        <taxon>Marasmiineae</taxon>
        <taxon>Omphalotaceae</taxon>
        <taxon>Gymnopus</taxon>
    </lineage>
</organism>
<dbReference type="PANTHER" id="PTHR10039">
    <property type="entry name" value="AMELOGENIN"/>
    <property type="match status" value="1"/>
</dbReference>
<dbReference type="Proteomes" id="UP000799118">
    <property type="component" value="Unassembled WGS sequence"/>
</dbReference>
<dbReference type="InterPro" id="IPR056884">
    <property type="entry name" value="NPHP3-like_N"/>
</dbReference>
<protein>
    <recommendedName>
        <fullName evidence="2">Nephrocystin 3-like N-terminal domain-containing protein</fullName>
    </recommendedName>
</protein>
<keyword evidence="4" id="KW-1185">Reference proteome</keyword>
<evidence type="ECO:0000313" key="3">
    <source>
        <dbReference type="EMBL" id="KAE9402667.1"/>
    </source>
</evidence>
<dbReference type="Pfam" id="PF24883">
    <property type="entry name" value="NPHP3_N"/>
    <property type="match status" value="1"/>
</dbReference>
<evidence type="ECO:0000313" key="4">
    <source>
        <dbReference type="Proteomes" id="UP000799118"/>
    </source>
</evidence>
<dbReference type="EMBL" id="ML769432">
    <property type="protein sequence ID" value="KAE9402667.1"/>
    <property type="molecule type" value="Genomic_DNA"/>
</dbReference>
<gene>
    <name evidence="3" type="ORF">BT96DRAFT_536460</name>
</gene>
<dbReference type="OrthoDB" id="448455at2759"/>
<reference evidence="3" key="1">
    <citation type="journal article" date="2019" name="Environ. Microbiol.">
        <title>Fungal ecological strategies reflected in gene transcription - a case study of two litter decomposers.</title>
        <authorList>
            <person name="Barbi F."/>
            <person name="Kohler A."/>
            <person name="Barry K."/>
            <person name="Baskaran P."/>
            <person name="Daum C."/>
            <person name="Fauchery L."/>
            <person name="Ihrmark K."/>
            <person name="Kuo A."/>
            <person name="LaButti K."/>
            <person name="Lipzen A."/>
            <person name="Morin E."/>
            <person name="Grigoriev I.V."/>
            <person name="Henrissat B."/>
            <person name="Lindahl B."/>
            <person name="Martin F."/>
        </authorList>
    </citation>
    <scope>NUCLEOTIDE SEQUENCE</scope>
    <source>
        <strain evidence="3">JB14</strain>
    </source>
</reference>
<accession>A0A6A4I0C0</accession>
<keyword evidence="1" id="KW-0677">Repeat</keyword>